<feature type="chain" id="PRO_5046209239" evidence="1">
    <location>
        <begin position="24"/>
        <end position="140"/>
    </location>
</feature>
<sequence length="140" mass="14785">MRFAPIILPAALTLAACATPAPVAPPDVTTGTTVVHVTAFYRERIMLPPGHVLNVRVEDVSLADAPARVLAEANEPIAGGPPYRLTLAFSSAEIDPRHTYAVRADIRDPSGALVFVTDTHTPILTNGAPTSAEIVLKSIR</sequence>
<proteinExistence type="predicted"/>
<evidence type="ECO:0000313" key="3">
    <source>
        <dbReference type="Proteomes" id="UP000824334"/>
    </source>
</evidence>
<reference evidence="2 3" key="1">
    <citation type="submission" date="2021-07" db="EMBL/GenBank/DDBJ databases">
        <title>Isolation and characterization of bacteria from a gold mining with a capacity of golden bioaccumulation.</title>
        <authorList>
            <person name="Yang X.J."/>
        </authorList>
    </citation>
    <scope>NUCLEOTIDE SEQUENCE [LARGE SCALE GENOMIC DNA]</scope>
    <source>
        <strain evidence="2 3">Au29</strain>
    </source>
</reference>
<dbReference type="PANTHER" id="PTHR38013">
    <property type="entry name" value="GLYCOPROTEIN/POLYSACCHARIDE METABOLISM"/>
    <property type="match status" value="1"/>
</dbReference>
<evidence type="ECO:0000313" key="2">
    <source>
        <dbReference type="EMBL" id="QYC11536.1"/>
    </source>
</evidence>
<keyword evidence="2" id="KW-0449">Lipoprotein</keyword>
<dbReference type="InterPro" id="IPR053196">
    <property type="entry name" value="Lipoprotein_YbaY-like"/>
</dbReference>
<accession>A0ABX8TJZ3</accession>
<keyword evidence="3" id="KW-1185">Reference proteome</keyword>
<dbReference type="Pfam" id="PF09619">
    <property type="entry name" value="YscW"/>
    <property type="match status" value="1"/>
</dbReference>
<dbReference type="GeneID" id="94374818"/>
<name>A0ABX8TJZ3_9CAUL</name>
<protein>
    <submittedName>
        <fullName evidence="2">YbaY family lipoprotein</fullName>
    </submittedName>
</protein>
<evidence type="ECO:0000256" key="1">
    <source>
        <dbReference type="SAM" id="SignalP"/>
    </source>
</evidence>
<organism evidence="2 3">
    <name type="scientific">Brevundimonas nasdae</name>
    <dbReference type="NCBI Taxonomy" id="172043"/>
    <lineage>
        <taxon>Bacteria</taxon>
        <taxon>Pseudomonadati</taxon>
        <taxon>Pseudomonadota</taxon>
        <taxon>Alphaproteobacteria</taxon>
        <taxon>Caulobacterales</taxon>
        <taxon>Caulobacteraceae</taxon>
        <taxon>Brevundimonas</taxon>
    </lineage>
</organism>
<dbReference type="EMBL" id="CP080034">
    <property type="protein sequence ID" value="QYC11536.1"/>
    <property type="molecule type" value="Genomic_DNA"/>
</dbReference>
<dbReference type="RefSeq" id="WP_201100971.1">
    <property type="nucleotide sequence ID" value="NZ_BAAAEE010000017.1"/>
</dbReference>
<dbReference type="InterPro" id="IPR039366">
    <property type="entry name" value="Pilotin"/>
</dbReference>
<keyword evidence="1" id="KW-0732">Signal</keyword>
<dbReference type="Proteomes" id="UP000824334">
    <property type="component" value="Chromosome"/>
</dbReference>
<dbReference type="PANTHER" id="PTHR38013:SF1">
    <property type="entry name" value="GLYCOPROTEIN_POLYSACCHARIDE METABOLISM"/>
    <property type="match status" value="1"/>
</dbReference>
<dbReference type="PROSITE" id="PS51257">
    <property type="entry name" value="PROKAR_LIPOPROTEIN"/>
    <property type="match status" value="1"/>
</dbReference>
<gene>
    <name evidence="2" type="ORF">KWG56_06060</name>
</gene>
<feature type="signal peptide" evidence="1">
    <location>
        <begin position="1"/>
        <end position="23"/>
    </location>
</feature>